<organism evidence="1 2">
    <name type="scientific">Lipomyces tetrasporus</name>
    <dbReference type="NCBI Taxonomy" id="54092"/>
    <lineage>
        <taxon>Eukaryota</taxon>
        <taxon>Fungi</taxon>
        <taxon>Dikarya</taxon>
        <taxon>Ascomycota</taxon>
        <taxon>Saccharomycotina</taxon>
        <taxon>Lipomycetes</taxon>
        <taxon>Lipomycetales</taxon>
        <taxon>Lipomycetaceae</taxon>
        <taxon>Lipomyces</taxon>
    </lineage>
</organism>
<dbReference type="GeneID" id="80884412"/>
<reference evidence="1" key="1">
    <citation type="submission" date="2023-03" db="EMBL/GenBank/DDBJ databases">
        <title>Near-Complete genome sequence of Lipomyces tetrasporous NRRL Y-64009, an oleaginous yeast capable of growing on lignocellulosic hydrolysates.</title>
        <authorList>
            <consortium name="Lawrence Berkeley National Laboratory"/>
            <person name="Jagtap S.S."/>
            <person name="Liu J.-J."/>
            <person name="Walukiewicz H.E."/>
            <person name="Pangilinan J."/>
            <person name="Lipzen A."/>
            <person name="Ahrendt S."/>
            <person name="Koriabine M."/>
            <person name="Cobaugh K."/>
            <person name="Salamov A."/>
            <person name="Yoshinaga Y."/>
            <person name="Ng V."/>
            <person name="Daum C."/>
            <person name="Grigoriev I.V."/>
            <person name="Slininger P.J."/>
            <person name="Dien B.S."/>
            <person name="Jin Y.-S."/>
            <person name="Rao C.V."/>
        </authorList>
    </citation>
    <scope>NUCLEOTIDE SEQUENCE</scope>
    <source>
        <strain evidence="1">NRRL Y-64009</strain>
    </source>
</reference>
<dbReference type="EMBL" id="JARPMG010000004">
    <property type="protein sequence ID" value="KAJ8101324.1"/>
    <property type="molecule type" value="Genomic_DNA"/>
</dbReference>
<protein>
    <submittedName>
        <fullName evidence="1">Uncharacterized protein</fullName>
    </submittedName>
</protein>
<evidence type="ECO:0000313" key="1">
    <source>
        <dbReference type="EMBL" id="KAJ8101324.1"/>
    </source>
</evidence>
<keyword evidence="2" id="KW-1185">Reference proteome</keyword>
<sequence length="229" mass="26850">MVLITDDSLPDYKALWKQETELRRQAEEARRQARHTTFEEFIRACHNLLSLQLEVGDKSLSMKVSLTKPHWENCLDSQQQLYNSVRKFLLASEEDAPRLFSSDRSLEDVRRIHCSQPLRSEKDLEYYEPLAVEDNVRYVIAELCKIPDAREEFKLEYGVQFDRANALADVESGRPDVEDQSSARLPVPDKFFYRVKSNTNTLFTSAEYKSSSQWRVFALAYGRWISRRK</sequence>
<proteinExistence type="predicted"/>
<dbReference type="Proteomes" id="UP001217417">
    <property type="component" value="Unassembled WGS sequence"/>
</dbReference>
<accession>A0AAD7QU05</accession>
<dbReference type="AlphaFoldDB" id="A0AAD7QU05"/>
<name>A0AAD7QU05_9ASCO</name>
<gene>
    <name evidence="1" type="ORF">POJ06DRAFT_267480</name>
</gene>
<dbReference type="RefSeq" id="XP_056044774.1">
    <property type="nucleotide sequence ID" value="XM_056189246.1"/>
</dbReference>
<comment type="caution">
    <text evidence="1">The sequence shown here is derived from an EMBL/GenBank/DDBJ whole genome shotgun (WGS) entry which is preliminary data.</text>
</comment>
<evidence type="ECO:0000313" key="2">
    <source>
        <dbReference type="Proteomes" id="UP001217417"/>
    </source>
</evidence>